<dbReference type="KEGG" id="lbz:LBRM_32_0060"/>
<feature type="compositionally biased region" description="Low complexity" evidence="2">
    <location>
        <begin position="373"/>
        <end position="383"/>
    </location>
</feature>
<organism evidence="3 4">
    <name type="scientific">Leishmania braziliensis MHOM/BR/75/M2904</name>
    <dbReference type="NCBI Taxonomy" id="420245"/>
    <lineage>
        <taxon>Eukaryota</taxon>
        <taxon>Discoba</taxon>
        <taxon>Euglenozoa</taxon>
        <taxon>Kinetoplastea</taxon>
        <taxon>Metakinetoplastina</taxon>
        <taxon>Trypanosomatida</taxon>
        <taxon>Trypanosomatidae</taxon>
        <taxon>Leishmaniinae</taxon>
        <taxon>Leishmania</taxon>
        <taxon>Leishmania braziliensis species complex</taxon>
    </lineage>
</organism>
<dbReference type="VEuPathDB" id="TriTrypDB:LbrM.32.0060"/>
<name>A0A3P3ZEI5_LEIBR</name>
<evidence type="ECO:0000256" key="1">
    <source>
        <dbReference type="SAM" id="Coils"/>
    </source>
</evidence>
<dbReference type="InterPro" id="IPR039604">
    <property type="entry name" value="Bfr1"/>
</dbReference>
<sequence>MLAEEEIAPVRPPAKKAPWQSMPGAPTRPDFAQYGPKLAALAEQRRGLIEQIKTLQRSVQEDAVTQSRNAERNAFMEELSGIDAIRKVQRDRRAAQDAEIAKLRKRRAEISDELRAVQAEVGGFTTVHEIDQAIDYMMRKMESSGGGLGAERRNQQRLHKLEDAKTHLQRLQPLTEAIKQMTEQEVILQQEYHAICEQIGILNKEYEEKLQQKRAMDKEAQSDGANRADVYRQCNKLRTRVSEIMHAMDSLRDERDKVSSEWDAWNKEARKKYFAQLEQQREQRRKEYEERRNAHKIEAKRARASQRQNPYSTEIDACSTLILYLKQKMMMARQDAEARQRREAAAHFDPSVMAPAGCVLLNAGKWANNVPRSKTASKQQKQPQKPKKEAPAPSNGNARFLQHPEEKIRLFQLINVEPELTLATIDDKIHHIEALMKKYEAHNQTGELVLSSGDDEEEEMDKISETSSKQAPEAAETTEEPATE</sequence>
<feature type="coiled-coil region" evidence="1">
    <location>
        <begin position="203"/>
        <end position="305"/>
    </location>
</feature>
<dbReference type="GO" id="GO:0003729">
    <property type="term" value="F:mRNA binding"/>
    <property type="evidence" value="ECO:0007669"/>
    <property type="project" value="TreeGrafter"/>
</dbReference>
<keyword evidence="1" id="KW-0175">Coiled coil</keyword>
<dbReference type="EMBL" id="LS997631">
    <property type="protein sequence ID" value="SYZ68515.1"/>
    <property type="molecule type" value="Genomic_DNA"/>
</dbReference>
<evidence type="ECO:0000313" key="3">
    <source>
        <dbReference type="EMBL" id="SYZ68515.1"/>
    </source>
</evidence>
<dbReference type="GO" id="GO:0005783">
    <property type="term" value="C:endoplasmic reticulum"/>
    <property type="evidence" value="ECO:0007669"/>
    <property type="project" value="TreeGrafter"/>
</dbReference>
<dbReference type="GO" id="GO:1990904">
    <property type="term" value="C:ribonucleoprotein complex"/>
    <property type="evidence" value="ECO:0007669"/>
    <property type="project" value="TreeGrafter"/>
</dbReference>
<dbReference type="GO" id="GO:0008298">
    <property type="term" value="P:intracellular mRNA localization"/>
    <property type="evidence" value="ECO:0007669"/>
    <property type="project" value="TreeGrafter"/>
</dbReference>
<evidence type="ECO:0000256" key="2">
    <source>
        <dbReference type="SAM" id="MobiDB-lite"/>
    </source>
</evidence>
<feature type="region of interest" description="Disordered" evidence="2">
    <location>
        <begin position="443"/>
        <end position="484"/>
    </location>
</feature>
<dbReference type="PANTHER" id="PTHR31027:SF2">
    <property type="entry name" value="LEBERCILIN DOMAIN-CONTAINING PROTEIN"/>
    <property type="match status" value="1"/>
</dbReference>
<protein>
    <submittedName>
        <fullName evidence="3">Nuclear_segregation_protein</fullName>
    </submittedName>
</protein>
<feature type="region of interest" description="Disordered" evidence="2">
    <location>
        <begin position="371"/>
        <end position="399"/>
    </location>
</feature>
<feature type="coiled-coil region" evidence="1">
    <location>
        <begin position="93"/>
        <end position="120"/>
    </location>
</feature>
<proteinExistence type="predicted"/>
<reference evidence="3 4" key="1">
    <citation type="submission" date="2018-09" db="EMBL/GenBank/DDBJ databases">
        <authorList>
            <person name="Peiro R."/>
            <person name="Begona"/>
            <person name="Cbmso G."/>
            <person name="Lopez M."/>
            <person name="Gonzalez S."/>
        </authorList>
    </citation>
    <scope>NUCLEOTIDE SEQUENCE [LARGE SCALE GENOMIC DNA]</scope>
</reference>
<dbReference type="GO" id="GO:0042175">
    <property type="term" value="C:nuclear outer membrane-endoplasmic reticulum membrane network"/>
    <property type="evidence" value="ECO:0007669"/>
    <property type="project" value="TreeGrafter"/>
</dbReference>
<dbReference type="AlphaFoldDB" id="A0A3P3ZEI5"/>
<dbReference type="PANTHER" id="PTHR31027">
    <property type="entry name" value="NUCLEAR SEGREGATION PROTEIN BFR1"/>
    <property type="match status" value="1"/>
</dbReference>
<evidence type="ECO:0000313" key="4">
    <source>
        <dbReference type="Proteomes" id="UP000319462"/>
    </source>
</evidence>
<feature type="region of interest" description="Disordered" evidence="2">
    <location>
        <begin position="1"/>
        <end position="32"/>
    </location>
</feature>
<dbReference type="Proteomes" id="UP000319462">
    <property type="component" value="Chromosome 32"/>
</dbReference>
<accession>A0A3P3ZEI5</accession>
<dbReference type="RefSeq" id="XP_001567366.1">
    <property type="nucleotide sequence ID" value="XM_001567316.1"/>
</dbReference>
<gene>
    <name evidence="3" type="ORF">LBRM2904_32.0020</name>
</gene>